<reference evidence="2" key="1">
    <citation type="submission" date="2020-07" db="EMBL/GenBank/DDBJ databases">
        <title>The High-quality genome of the commercially important snow crab, Chionoecetes opilio.</title>
        <authorList>
            <person name="Jeong J.-H."/>
            <person name="Ryu S."/>
        </authorList>
    </citation>
    <scope>NUCLEOTIDE SEQUENCE</scope>
    <source>
        <strain evidence="2">MADBK_172401_WGS</strain>
        <tissue evidence="2">Digestive gland</tissue>
    </source>
</reference>
<name>A0A8J8WG06_CHIOP</name>
<protein>
    <submittedName>
        <fullName evidence="2">Uncharacterized protein</fullName>
    </submittedName>
</protein>
<evidence type="ECO:0000256" key="1">
    <source>
        <dbReference type="SAM" id="MobiDB-lite"/>
    </source>
</evidence>
<dbReference type="AlphaFoldDB" id="A0A8J8WG06"/>
<dbReference type="Proteomes" id="UP000770661">
    <property type="component" value="Unassembled WGS sequence"/>
</dbReference>
<dbReference type="EMBL" id="JACEEZ010025506">
    <property type="protein sequence ID" value="KAG0700189.1"/>
    <property type="molecule type" value="Genomic_DNA"/>
</dbReference>
<accession>A0A8J8WG06</accession>
<evidence type="ECO:0000313" key="3">
    <source>
        <dbReference type="Proteomes" id="UP000770661"/>
    </source>
</evidence>
<proteinExistence type="predicted"/>
<feature type="region of interest" description="Disordered" evidence="1">
    <location>
        <begin position="1"/>
        <end position="28"/>
    </location>
</feature>
<keyword evidence="3" id="KW-1185">Reference proteome</keyword>
<gene>
    <name evidence="2" type="ORF">GWK47_025660</name>
</gene>
<comment type="caution">
    <text evidence="2">The sequence shown here is derived from an EMBL/GenBank/DDBJ whole genome shotgun (WGS) entry which is preliminary data.</text>
</comment>
<organism evidence="2 3">
    <name type="scientific">Chionoecetes opilio</name>
    <name type="common">Atlantic snow crab</name>
    <name type="synonym">Cancer opilio</name>
    <dbReference type="NCBI Taxonomy" id="41210"/>
    <lineage>
        <taxon>Eukaryota</taxon>
        <taxon>Metazoa</taxon>
        <taxon>Ecdysozoa</taxon>
        <taxon>Arthropoda</taxon>
        <taxon>Crustacea</taxon>
        <taxon>Multicrustacea</taxon>
        <taxon>Malacostraca</taxon>
        <taxon>Eumalacostraca</taxon>
        <taxon>Eucarida</taxon>
        <taxon>Decapoda</taxon>
        <taxon>Pleocyemata</taxon>
        <taxon>Brachyura</taxon>
        <taxon>Eubrachyura</taxon>
        <taxon>Majoidea</taxon>
        <taxon>Majidae</taxon>
        <taxon>Chionoecetes</taxon>
    </lineage>
</organism>
<evidence type="ECO:0000313" key="2">
    <source>
        <dbReference type="EMBL" id="KAG0700189.1"/>
    </source>
</evidence>
<sequence length="171" mass="19359">MTPSSLLGVPASSDSDWQKRGLQGLEGGGRRGVRDKIIAFCFDTTASEHWHVQGFNKSQSTVDYGFYFTRTQTSGLCRVDIKVNGRQQNKPADATCGSFRGKTRDWPFFDSRIDVEEKKKMDKTARRRNSSDWRGKKDDDCFLLSSFVTSKTRSFFQKLDADEAFLAKDSA</sequence>